<proteinExistence type="predicted"/>
<dbReference type="InterPro" id="IPR046521">
    <property type="entry name" value="DUF6698"/>
</dbReference>
<dbReference type="OrthoDB" id="2857391at2759"/>
<comment type="caution">
    <text evidence="2">The sequence shown here is derived from an EMBL/GenBank/DDBJ whole genome shotgun (WGS) entry which is preliminary data.</text>
</comment>
<dbReference type="EMBL" id="JADNRY010000151">
    <property type="protein sequence ID" value="KAF9063225.1"/>
    <property type="molecule type" value="Genomic_DNA"/>
</dbReference>
<protein>
    <submittedName>
        <fullName evidence="2">Uncharacterized protein</fullName>
    </submittedName>
</protein>
<gene>
    <name evidence="2" type="ORF">BDP27DRAFT_1451380</name>
</gene>
<evidence type="ECO:0000313" key="3">
    <source>
        <dbReference type="Proteomes" id="UP000772434"/>
    </source>
</evidence>
<sequence>MSSDDDGSVSDGSVDNYMPFVLPTTNPTLNDFRNALNHSQEREQKFIQHNAKLRNQVSALKSELKAAQKSGAGRGRKKKTADPLLNHDKIILFGKKYAITVAPWVHGGMFMTATPPNAPAPNLSARFASFESYQDGAVAELQEYLSTETELQEQARSYAPFQEAFTGEVNIAANIFGGLRLPLELWTLDKGKERGESPEFRKLLVFPGETHPKVLIPLYYPELKKNNHLLFMNDYLPALLRVVLFGKSSLTAKNFKFGESLVGRRWNVRRVNDSMIAFAAIASKYMVSMDETFVEIGQDSKIPYHNEFYKIRRYLTDVQTSEYYQQLQVFWNTRVFKGLTASDRDVQAHEESDIDDMTTAMMAVMLNPTQPVSVAMPAPAEVVAAALDLDSDLSEPPHEPPSELDLPENLDALIDGGNHIRRGRGCGYRGCGKSRSTGGEVAEPAQRTTRAKRK</sequence>
<evidence type="ECO:0000313" key="2">
    <source>
        <dbReference type="EMBL" id="KAF9063225.1"/>
    </source>
</evidence>
<feature type="region of interest" description="Disordered" evidence="1">
    <location>
        <begin position="425"/>
        <end position="454"/>
    </location>
</feature>
<accession>A0A9P5U136</accession>
<dbReference type="Proteomes" id="UP000772434">
    <property type="component" value="Unassembled WGS sequence"/>
</dbReference>
<keyword evidence="3" id="KW-1185">Reference proteome</keyword>
<reference evidence="2" key="1">
    <citation type="submission" date="2020-11" db="EMBL/GenBank/DDBJ databases">
        <authorList>
            <consortium name="DOE Joint Genome Institute"/>
            <person name="Ahrendt S."/>
            <person name="Riley R."/>
            <person name="Andreopoulos W."/>
            <person name="Labutti K."/>
            <person name="Pangilinan J."/>
            <person name="Ruiz-Duenas F.J."/>
            <person name="Barrasa J.M."/>
            <person name="Sanchez-Garcia M."/>
            <person name="Camarero S."/>
            <person name="Miyauchi S."/>
            <person name="Serrano A."/>
            <person name="Linde D."/>
            <person name="Babiker R."/>
            <person name="Drula E."/>
            <person name="Ayuso-Fernandez I."/>
            <person name="Pacheco R."/>
            <person name="Padilla G."/>
            <person name="Ferreira P."/>
            <person name="Barriuso J."/>
            <person name="Kellner H."/>
            <person name="Castanera R."/>
            <person name="Alfaro M."/>
            <person name="Ramirez L."/>
            <person name="Pisabarro A.G."/>
            <person name="Kuo A."/>
            <person name="Tritt A."/>
            <person name="Lipzen A."/>
            <person name="He G."/>
            <person name="Yan M."/>
            <person name="Ng V."/>
            <person name="Cullen D."/>
            <person name="Martin F."/>
            <person name="Rosso M.-N."/>
            <person name="Henrissat B."/>
            <person name="Hibbett D."/>
            <person name="Martinez A.T."/>
            <person name="Grigoriev I.V."/>
        </authorList>
    </citation>
    <scope>NUCLEOTIDE SEQUENCE</scope>
    <source>
        <strain evidence="2">AH 40177</strain>
    </source>
</reference>
<evidence type="ECO:0000256" key="1">
    <source>
        <dbReference type="SAM" id="MobiDB-lite"/>
    </source>
</evidence>
<dbReference type="AlphaFoldDB" id="A0A9P5U136"/>
<organism evidence="2 3">
    <name type="scientific">Rhodocollybia butyracea</name>
    <dbReference type="NCBI Taxonomy" id="206335"/>
    <lineage>
        <taxon>Eukaryota</taxon>
        <taxon>Fungi</taxon>
        <taxon>Dikarya</taxon>
        <taxon>Basidiomycota</taxon>
        <taxon>Agaricomycotina</taxon>
        <taxon>Agaricomycetes</taxon>
        <taxon>Agaricomycetidae</taxon>
        <taxon>Agaricales</taxon>
        <taxon>Marasmiineae</taxon>
        <taxon>Omphalotaceae</taxon>
        <taxon>Rhodocollybia</taxon>
    </lineage>
</organism>
<name>A0A9P5U136_9AGAR</name>
<dbReference type="Pfam" id="PF20414">
    <property type="entry name" value="DUF6698"/>
    <property type="match status" value="1"/>
</dbReference>